<dbReference type="Gene3D" id="1.10.10.10">
    <property type="entry name" value="Winged helix-like DNA-binding domain superfamily/Winged helix DNA-binding domain"/>
    <property type="match status" value="1"/>
</dbReference>
<dbReference type="Proteomes" id="UP001142372">
    <property type="component" value="Unassembled WGS sequence"/>
</dbReference>
<dbReference type="InterPro" id="IPR036388">
    <property type="entry name" value="WH-like_DNA-bd_sf"/>
</dbReference>
<dbReference type="Pfam" id="PF25583">
    <property type="entry name" value="WCX"/>
    <property type="match status" value="1"/>
</dbReference>
<keyword evidence="3" id="KW-0804">Transcription</keyword>
<dbReference type="PROSITE" id="PS52050">
    <property type="entry name" value="WYL"/>
    <property type="match status" value="1"/>
</dbReference>
<keyword evidence="1" id="KW-0805">Transcription regulation</keyword>
<organism evidence="5 6">
    <name type="scientific">Leifsonia poae</name>
    <dbReference type="NCBI Taxonomy" id="110933"/>
    <lineage>
        <taxon>Bacteria</taxon>
        <taxon>Bacillati</taxon>
        <taxon>Actinomycetota</taxon>
        <taxon>Actinomycetes</taxon>
        <taxon>Micrococcales</taxon>
        <taxon>Microbacteriaceae</taxon>
        <taxon>Leifsonia</taxon>
    </lineage>
</organism>
<evidence type="ECO:0000259" key="4">
    <source>
        <dbReference type="PROSITE" id="PS51000"/>
    </source>
</evidence>
<evidence type="ECO:0000313" key="5">
    <source>
        <dbReference type="EMBL" id="GLJ75964.1"/>
    </source>
</evidence>
<dbReference type="PANTHER" id="PTHR34580">
    <property type="match status" value="1"/>
</dbReference>
<reference evidence="5" key="2">
    <citation type="submission" date="2023-01" db="EMBL/GenBank/DDBJ databases">
        <authorList>
            <person name="Sun Q."/>
            <person name="Evtushenko L."/>
        </authorList>
    </citation>
    <scope>NUCLEOTIDE SEQUENCE</scope>
    <source>
        <strain evidence="5">VKM Ac-1401</strain>
    </source>
</reference>
<keyword evidence="2 5" id="KW-0238">DNA-binding</keyword>
<dbReference type="SUPFAM" id="SSF46785">
    <property type="entry name" value="Winged helix' DNA-binding domain"/>
    <property type="match status" value="1"/>
</dbReference>
<sequence>MTDTAARLLRILGLLQVRPAWTAPELADRLGVSTRTIRADIDRLRTLDYPVDAVRGPAGHYRLGAGAKLPPLLLDDEEAVAVTVGLRAVTGISGIEESSARALAKLDQVLPSHVRAKVTAMNETVSKAPENTGSNVADPEVDADVLAAIATAIHDRHWLRFDDRGEPRVVEPYRLVNWQRRWYLVARHAQTAEWNAYRVDWLRLRMPTRRPFEPRPLEGEDYPSFVLRTVAFGGWSVHTRITVYAPAAEVLARINAAVGVVEPIDDETCVLVTGGDSVEVIAVYIGMLGLDFHVDGPPALVEHLRVLGARYARAAG</sequence>
<dbReference type="GO" id="GO:0003700">
    <property type="term" value="F:DNA-binding transcription factor activity"/>
    <property type="evidence" value="ECO:0007669"/>
    <property type="project" value="InterPro"/>
</dbReference>
<dbReference type="InterPro" id="IPR057727">
    <property type="entry name" value="WCX_dom"/>
</dbReference>
<dbReference type="InterPro" id="IPR018356">
    <property type="entry name" value="Tscrpt_reg_HTH_DeoR_CS"/>
</dbReference>
<accession>A0A9W6H8Q2</accession>
<feature type="domain" description="HTH deoR-type" evidence="4">
    <location>
        <begin position="4"/>
        <end position="69"/>
    </location>
</feature>
<keyword evidence="6" id="KW-1185">Reference proteome</keyword>
<dbReference type="PANTHER" id="PTHR34580:SF3">
    <property type="entry name" value="PROTEIN PAFB"/>
    <property type="match status" value="1"/>
</dbReference>
<comment type="caution">
    <text evidence="5">The sequence shown here is derived from an EMBL/GenBank/DDBJ whole genome shotgun (WGS) entry which is preliminary data.</text>
</comment>
<dbReference type="EMBL" id="BSEN01000006">
    <property type="protein sequence ID" value="GLJ75964.1"/>
    <property type="molecule type" value="Genomic_DNA"/>
</dbReference>
<dbReference type="InterPro" id="IPR026881">
    <property type="entry name" value="WYL_dom"/>
</dbReference>
<reference evidence="5" key="1">
    <citation type="journal article" date="2014" name="Int. J. Syst. Evol. Microbiol.">
        <title>Complete genome sequence of Corynebacterium casei LMG S-19264T (=DSM 44701T), isolated from a smear-ripened cheese.</title>
        <authorList>
            <consortium name="US DOE Joint Genome Institute (JGI-PGF)"/>
            <person name="Walter F."/>
            <person name="Albersmeier A."/>
            <person name="Kalinowski J."/>
            <person name="Ruckert C."/>
        </authorList>
    </citation>
    <scope>NUCLEOTIDE SEQUENCE</scope>
    <source>
        <strain evidence="5">VKM Ac-1401</strain>
    </source>
</reference>
<dbReference type="PROSITE" id="PS00894">
    <property type="entry name" value="HTH_DEOR_1"/>
    <property type="match status" value="1"/>
</dbReference>
<dbReference type="Pfam" id="PF08279">
    <property type="entry name" value="HTH_11"/>
    <property type="match status" value="1"/>
</dbReference>
<dbReference type="InterPro" id="IPR036390">
    <property type="entry name" value="WH_DNA-bd_sf"/>
</dbReference>
<name>A0A9W6H8Q2_9MICO</name>
<dbReference type="RefSeq" id="WP_271176640.1">
    <property type="nucleotide sequence ID" value="NZ_BAAAJO010000005.1"/>
</dbReference>
<dbReference type="GO" id="GO:0003677">
    <property type="term" value="F:DNA binding"/>
    <property type="evidence" value="ECO:0007669"/>
    <property type="project" value="UniProtKB-KW"/>
</dbReference>
<dbReference type="InterPro" id="IPR013196">
    <property type="entry name" value="HTH_11"/>
</dbReference>
<dbReference type="InterPro" id="IPR051534">
    <property type="entry name" value="CBASS_pafABC_assoc_protein"/>
</dbReference>
<evidence type="ECO:0000256" key="1">
    <source>
        <dbReference type="ARBA" id="ARBA00023015"/>
    </source>
</evidence>
<evidence type="ECO:0000256" key="3">
    <source>
        <dbReference type="ARBA" id="ARBA00023163"/>
    </source>
</evidence>
<evidence type="ECO:0000256" key="2">
    <source>
        <dbReference type="ARBA" id="ARBA00023125"/>
    </source>
</evidence>
<dbReference type="Pfam" id="PF13280">
    <property type="entry name" value="WYL"/>
    <property type="match status" value="1"/>
</dbReference>
<dbReference type="PROSITE" id="PS51000">
    <property type="entry name" value="HTH_DEOR_2"/>
    <property type="match status" value="1"/>
</dbReference>
<dbReference type="AlphaFoldDB" id="A0A9W6H8Q2"/>
<dbReference type="InterPro" id="IPR001034">
    <property type="entry name" value="DeoR_HTH"/>
</dbReference>
<evidence type="ECO:0000313" key="6">
    <source>
        <dbReference type="Proteomes" id="UP001142372"/>
    </source>
</evidence>
<protein>
    <submittedName>
        <fullName evidence="5">DNA-binding transcriptional regulator</fullName>
    </submittedName>
</protein>
<gene>
    <name evidence="5" type="ORF">GCM10017584_15380</name>
</gene>
<proteinExistence type="predicted"/>